<keyword evidence="1" id="KW-0472">Membrane</keyword>
<reference evidence="3 4" key="1">
    <citation type="submission" date="2024-07" db="EMBL/GenBank/DDBJ databases">
        <title>Whole genome sequencing of Prodigiosin pigment-producing Streptomyces salinarius isolated from rhizosphere soil of Arachis hypogaea.</title>
        <authorList>
            <person name="Vidhya A."/>
            <person name="Ramya S."/>
        </authorList>
    </citation>
    <scope>NUCLEOTIDE SEQUENCE [LARGE SCALE GENOMIC DNA]</scope>
    <source>
        <strain evidence="3 4">VRMG2420</strain>
    </source>
</reference>
<keyword evidence="1" id="KW-0812">Transmembrane</keyword>
<protein>
    <submittedName>
        <fullName evidence="3">YMGG-like glycine zipper-containing protein</fullName>
    </submittedName>
</protein>
<keyword evidence="1" id="KW-1133">Transmembrane helix</keyword>
<accession>A0ABW8BBB1</accession>
<organism evidence="3 4">
    <name type="scientific">Streptomyces salinarius</name>
    <dbReference type="NCBI Taxonomy" id="2762598"/>
    <lineage>
        <taxon>Bacteria</taxon>
        <taxon>Bacillati</taxon>
        <taxon>Actinomycetota</taxon>
        <taxon>Actinomycetes</taxon>
        <taxon>Kitasatosporales</taxon>
        <taxon>Streptomycetaceae</taxon>
        <taxon>Streptomyces</taxon>
    </lineage>
</organism>
<name>A0ABW8BBB1_9ACTN</name>
<feature type="transmembrane region" description="Helical" evidence="1">
    <location>
        <begin position="42"/>
        <end position="60"/>
    </location>
</feature>
<keyword evidence="4" id="KW-1185">Reference proteome</keyword>
<gene>
    <name evidence="3" type="ORF">AB4829_17050</name>
</gene>
<sequence>MPDASKAYAIAWKRGMLFALIGAVLGTVLSLAFGFIGTPWQGALVMGAIGAVVGLIQPPLNRAVRRSVYRDR</sequence>
<dbReference type="Pfam" id="PF13441">
    <property type="entry name" value="Gly-zipper_YMGG"/>
    <property type="match status" value="1"/>
</dbReference>
<dbReference type="Proteomes" id="UP001614264">
    <property type="component" value="Unassembled WGS sequence"/>
</dbReference>
<evidence type="ECO:0000259" key="2">
    <source>
        <dbReference type="Pfam" id="PF13441"/>
    </source>
</evidence>
<feature type="domain" description="YMGG-like Gly-zipper" evidence="2">
    <location>
        <begin position="15"/>
        <end position="55"/>
    </location>
</feature>
<evidence type="ECO:0000313" key="4">
    <source>
        <dbReference type="Proteomes" id="UP001614264"/>
    </source>
</evidence>
<feature type="transmembrane region" description="Helical" evidence="1">
    <location>
        <begin position="16"/>
        <end position="36"/>
    </location>
</feature>
<comment type="caution">
    <text evidence="3">The sequence shown here is derived from an EMBL/GenBank/DDBJ whole genome shotgun (WGS) entry which is preliminary data.</text>
</comment>
<dbReference type="RefSeq" id="WP_165287028.1">
    <property type="nucleotide sequence ID" value="NZ_JBITPR010000042.1"/>
</dbReference>
<dbReference type="EMBL" id="JBITPR010000042">
    <property type="protein sequence ID" value="MFI7872295.1"/>
    <property type="molecule type" value="Genomic_DNA"/>
</dbReference>
<evidence type="ECO:0000313" key="3">
    <source>
        <dbReference type="EMBL" id="MFI7872295.1"/>
    </source>
</evidence>
<proteinExistence type="predicted"/>
<evidence type="ECO:0000256" key="1">
    <source>
        <dbReference type="SAM" id="Phobius"/>
    </source>
</evidence>
<dbReference type="InterPro" id="IPR027367">
    <property type="entry name" value="Gly-zipper_YMGG"/>
</dbReference>